<dbReference type="InterPro" id="IPR017259">
    <property type="entry name" value="UCP037672"/>
</dbReference>
<feature type="transmembrane region" description="Helical" evidence="1">
    <location>
        <begin position="70"/>
        <end position="88"/>
    </location>
</feature>
<proteinExistence type="predicted"/>
<feature type="transmembrane region" description="Helical" evidence="1">
    <location>
        <begin position="42"/>
        <end position="64"/>
    </location>
</feature>
<dbReference type="Pfam" id="PF12650">
    <property type="entry name" value="DUF3784"/>
    <property type="match status" value="1"/>
</dbReference>
<reference evidence="2" key="1">
    <citation type="submission" date="2021-03" db="EMBL/GenBank/DDBJ databases">
        <title>Bacillus suaedae sp. nov., isolated from Suaeda aralocaspica.</title>
        <authorList>
            <person name="Lei R.F.R."/>
        </authorList>
    </citation>
    <scope>NUCLEOTIDE SEQUENCE</scope>
    <source>
        <strain evidence="2">YZJH907-2</strain>
    </source>
</reference>
<protein>
    <submittedName>
        <fullName evidence="2">DUF3784 domain-containing protein</fullName>
    </submittedName>
</protein>
<evidence type="ECO:0000313" key="3">
    <source>
        <dbReference type="Proteomes" id="UP000678228"/>
    </source>
</evidence>
<keyword evidence="1" id="KW-0472">Membrane</keyword>
<name>A0A940WZK9_9BACI</name>
<sequence>MSQHLVFIAIILFVLAYFVGVKKKTWLLTGYNQRRVKDQDRLANLVGSYNFVMGMIMLGGSFINHPDTQVLIPILVIGYVILLGYVNTKMVDSQ</sequence>
<evidence type="ECO:0000313" key="2">
    <source>
        <dbReference type="EMBL" id="MBP3951636.1"/>
    </source>
</evidence>
<organism evidence="2 3">
    <name type="scientific">Halalkalibacter suaedae</name>
    <dbReference type="NCBI Taxonomy" id="2822140"/>
    <lineage>
        <taxon>Bacteria</taxon>
        <taxon>Bacillati</taxon>
        <taxon>Bacillota</taxon>
        <taxon>Bacilli</taxon>
        <taxon>Bacillales</taxon>
        <taxon>Bacillaceae</taxon>
        <taxon>Halalkalibacter</taxon>
    </lineage>
</organism>
<dbReference type="EMBL" id="JAGKSQ010000004">
    <property type="protein sequence ID" value="MBP3951636.1"/>
    <property type="molecule type" value="Genomic_DNA"/>
</dbReference>
<gene>
    <name evidence="2" type="ORF">J7W16_10865</name>
</gene>
<comment type="caution">
    <text evidence="2">The sequence shown here is derived from an EMBL/GenBank/DDBJ whole genome shotgun (WGS) entry which is preliminary data.</text>
</comment>
<keyword evidence="1" id="KW-0812">Transmembrane</keyword>
<dbReference type="RefSeq" id="WP_210597334.1">
    <property type="nucleotide sequence ID" value="NZ_JAGKSQ010000004.1"/>
</dbReference>
<evidence type="ECO:0000256" key="1">
    <source>
        <dbReference type="SAM" id="Phobius"/>
    </source>
</evidence>
<feature type="transmembrane region" description="Helical" evidence="1">
    <location>
        <begin position="6"/>
        <end position="21"/>
    </location>
</feature>
<dbReference type="Proteomes" id="UP000678228">
    <property type="component" value="Unassembled WGS sequence"/>
</dbReference>
<keyword evidence="1" id="KW-1133">Transmembrane helix</keyword>
<keyword evidence="3" id="KW-1185">Reference proteome</keyword>
<dbReference type="AlphaFoldDB" id="A0A940WZK9"/>
<accession>A0A940WZK9</accession>